<comment type="caution">
    <text evidence="1">The sequence shown here is derived from an EMBL/GenBank/DDBJ whole genome shotgun (WGS) entry which is preliminary data.</text>
</comment>
<accession>A0A9X1VQR7</accession>
<organism evidence="1 2">
    <name type="scientific">Polaribacter marinus</name>
    <dbReference type="NCBI Taxonomy" id="2916838"/>
    <lineage>
        <taxon>Bacteria</taxon>
        <taxon>Pseudomonadati</taxon>
        <taxon>Bacteroidota</taxon>
        <taxon>Flavobacteriia</taxon>
        <taxon>Flavobacteriales</taxon>
        <taxon>Flavobacteriaceae</taxon>
    </lineage>
</organism>
<evidence type="ECO:0000313" key="2">
    <source>
        <dbReference type="Proteomes" id="UP001139369"/>
    </source>
</evidence>
<dbReference type="Proteomes" id="UP001139369">
    <property type="component" value="Unassembled WGS sequence"/>
</dbReference>
<gene>
    <name evidence="1" type="ORF">MC378_07385</name>
</gene>
<dbReference type="RefSeq" id="WP_242178113.1">
    <property type="nucleotide sequence ID" value="NZ_JAKQYM010000004.1"/>
</dbReference>
<dbReference type="AlphaFoldDB" id="A0A9X1VQR7"/>
<keyword evidence="2" id="KW-1185">Reference proteome</keyword>
<protein>
    <submittedName>
        <fullName evidence="1">Uncharacterized protein</fullName>
    </submittedName>
</protein>
<proteinExistence type="predicted"/>
<reference evidence="1" key="1">
    <citation type="submission" date="2022-02" db="EMBL/GenBank/DDBJ databases">
        <title>Polaribacter sp. MSW13, isolated from seawater.</title>
        <authorList>
            <person name="Kristyanto S."/>
            <person name="Jung J."/>
            <person name="Jeon C.O."/>
        </authorList>
    </citation>
    <scope>NUCLEOTIDE SEQUENCE</scope>
    <source>
        <strain evidence="1">MSW13</strain>
    </source>
</reference>
<evidence type="ECO:0000313" key="1">
    <source>
        <dbReference type="EMBL" id="MCI2228985.1"/>
    </source>
</evidence>
<dbReference type="EMBL" id="JAKQYM010000004">
    <property type="protein sequence ID" value="MCI2228985.1"/>
    <property type="molecule type" value="Genomic_DNA"/>
</dbReference>
<sequence length="213" mass="25941">MKIKKIRGYKRIFKNIEDWKKDSLHLDLENLLHYQRNYEKVWVRPFSDISFSGSKIPQPKRKGRKLILEGLIEIFNSWETQLKTLGKPYYLAIWIYEPYIENSQVVCAIDGFLNFYDITFYRPEEQRKMPTQNYGRLKNELDTFNWIYALDENHFTNEDLELTEDDFMSQEDYKASKKWYKRKLKENPRSFTDKFDRTTYYTNRGTVWVGTRS</sequence>
<name>A0A9X1VQR7_9FLAO</name>